<accession>A0A016S916</accession>
<reference evidence="2" key="1">
    <citation type="journal article" date="2015" name="Nat. Genet.">
        <title>The genome and transcriptome of the zoonotic hookworm Ancylostoma ceylanicum identify infection-specific gene families.</title>
        <authorList>
            <person name="Schwarz E.M."/>
            <person name="Hu Y."/>
            <person name="Antoshechkin I."/>
            <person name="Miller M.M."/>
            <person name="Sternberg P.W."/>
            <person name="Aroian R.V."/>
        </authorList>
    </citation>
    <scope>NUCLEOTIDE SEQUENCE</scope>
    <source>
        <strain evidence="2">HY135</strain>
    </source>
</reference>
<dbReference type="InterPro" id="IPR037249">
    <property type="entry name" value="TAFH/NHR1_dom_sf"/>
</dbReference>
<dbReference type="SUPFAM" id="SSF158553">
    <property type="entry name" value="TAFH domain-like"/>
    <property type="match status" value="1"/>
</dbReference>
<sequence>MPYFIVGDTNMSDHAIHCDSCHSIDEWDAATPPCTEVDASTNNSAYSSMELGEPLEETVSETQSFSSRSEAGALFPHVTRVTPLQIATPTGPAPTERYLVTVKFARQSQGELLRSDCDKKVYALVQYLRAVIRRADTMDDLERDFGTRLSDQVKAEIMQAITGYITPEEFSDVMEEIFKVRRHDRTFVNFLKKAFPRLTRCLINGDLAIDPFIPGNGLYEDGDYVDVVFDAYFLFRVHRELYERLVQNGTAPPIPPHIAGALTDYEEFDSDSESTTVEGISEMEEVVPLERDPHPCFDQPGLIPAHASDGVGDVTVEVSKARISYNEEPEYDE</sequence>
<evidence type="ECO:0000313" key="1">
    <source>
        <dbReference type="EMBL" id="EYB87105.1"/>
    </source>
</evidence>
<dbReference type="EMBL" id="JARK01001604">
    <property type="protein sequence ID" value="EYB87105.1"/>
    <property type="molecule type" value="Genomic_DNA"/>
</dbReference>
<dbReference type="GO" id="GO:0006351">
    <property type="term" value="P:DNA-templated transcription"/>
    <property type="evidence" value="ECO:0007669"/>
    <property type="project" value="InterPro"/>
</dbReference>
<dbReference type="OrthoDB" id="10516891at2759"/>
<evidence type="ECO:0000313" key="2">
    <source>
        <dbReference type="Proteomes" id="UP000024635"/>
    </source>
</evidence>
<dbReference type="AlphaFoldDB" id="A0A016S916"/>
<name>A0A016S916_9BILA</name>
<keyword evidence="2" id="KW-1185">Reference proteome</keyword>
<comment type="caution">
    <text evidence="1">The sequence shown here is derived from an EMBL/GenBank/DDBJ whole genome shotgun (WGS) entry which is preliminary data.</text>
</comment>
<dbReference type="Proteomes" id="UP000024635">
    <property type="component" value="Unassembled WGS sequence"/>
</dbReference>
<gene>
    <name evidence="1" type="primary">Acey_s0268.g788</name>
    <name evidence="1" type="ORF">Y032_0268g788</name>
</gene>
<proteinExistence type="predicted"/>
<organism evidence="1 2">
    <name type="scientific">Ancylostoma ceylanicum</name>
    <dbReference type="NCBI Taxonomy" id="53326"/>
    <lineage>
        <taxon>Eukaryota</taxon>
        <taxon>Metazoa</taxon>
        <taxon>Ecdysozoa</taxon>
        <taxon>Nematoda</taxon>
        <taxon>Chromadorea</taxon>
        <taxon>Rhabditida</taxon>
        <taxon>Rhabditina</taxon>
        <taxon>Rhabditomorpha</taxon>
        <taxon>Strongyloidea</taxon>
        <taxon>Ancylostomatidae</taxon>
        <taxon>Ancylostomatinae</taxon>
        <taxon>Ancylostoma</taxon>
    </lineage>
</organism>
<protein>
    <submittedName>
        <fullName evidence="1">Uncharacterized protein</fullName>
    </submittedName>
</protein>